<evidence type="ECO:0000256" key="1">
    <source>
        <dbReference type="ARBA" id="ARBA00004196"/>
    </source>
</evidence>
<accession>A0ABX7I3J2</accession>
<organism evidence="5 6">
    <name type="scientific">Dyadobacter sandarakinus</name>
    <dbReference type="NCBI Taxonomy" id="2747268"/>
    <lineage>
        <taxon>Bacteria</taxon>
        <taxon>Pseudomonadati</taxon>
        <taxon>Bacteroidota</taxon>
        <taxon>Cytophagia</taxon>
        <taxon>Cytophagales</taxon>
        <taxon>Spirosomataceae</taxon>
        <taxon>Dyadobacter</taxon>
    </lineage>
</organism>
<dbReference type="InterPro" id="IPR032518">
    <property type="entry name" value="HepII_N"/>
</dbReference>
<feature type="domain" description="Heparinase II/III-like C-terminal" evidence="3">
    <location>
        <begin position="394"/>
        <end position="577"/>
    </location>
</feature>
<feature type="domain" description="Heparinase II N-terminal" evidence="4">
    <location>
        <begin position="37"/>
        <end position="221"/>
    </location>
</feature>
<protein>
    <submittedName>
        <fullName evidence="5">Heparinase II/III family protein</fullName>
    </submittedName>
</protein>
<evidence type="ECO:0000313" key="5">
    <source>
        <dbReference type="EMBL" id="QRR00632.1"/>
    </source>
</evidence>
<dbReference type="Proteomes" id="UP000612680">
    <property type="component" value="Chromosome"/>
</dbReference>
<comment type="subcellular location">
    <subcellularLocation>
        <location evidence="1">Cell envelope</location>
    </subcellularLocation>
</comment>
<dbReference type="Gene3D" id="2.70.98.70">
    <property type="match status" value="1"/>
</dbReference>
<dbReference type="InterPro" id="IPR008929">
    <property type="entry name" value="Chondroitin_lyas"/>
</dbReference>
<feature type="chain" id="PRO_5046955972" evidence="2">
    <location>
        <begin position="23"/>
        <end position="632"/>
    </location>
</feature>
<dbReference type="Pfam" id="PF07940">
    <property type="entry name" value="Hepar_II_III_C"/>
    <property type="match status" value="1"/>
</dbReference>
<dbReference type="Gene3D" id="1.50.10.100">
    <property type="entry name" value="Chondroitin AC/alginate lyase"/>
    <property type="match status" value="1"/>
</dbReference>
<keyword evidence="2" id="KW-0732">Signal</keyword>
<sequence>MKKRFFSYLYLILLAGFMPALAQKKPGPKSNNPQITLDRMPQSHPRLLMSASDEQRIRSELSKHDEWQGLHRVIIAESEKIILLPPVAREKIGRRLLDKSRECLRRVFQLAYAYRFTRDERFLRRAEQEMLAVSQFEDWNPTHFLDVAEMTLGLAIGYDWLYDGLPESSRQLIRAAILEKGIRPSFDKQYNGFVTAKNNWNQVCNTGITFGALAIAEDEPELAGKVVQRAVSGLSKIMAISYSPDGVYPEGYSYWDYGTSFNALFIDAIEKALGTDYGLCATPGFLKTAGFVEHIAGPTGLVHNWGDSGNRDHINPATFWFAYREKDPTLVYNQLKFLERDKVKTAGGNRLLPLAIIWGAQLDLDRVTPPKQLVWTGQGDSPVAYMRTSWTDPNAIFVGFKAGSPATSHGHMDIGSFVLDQDGERWAMDFGMQDYNSLESKGVSVFGKGQTAQRWSIFRYTNMVHNTLTVNGQLQQVDGSARMGRVSDDPDFMSAIADITPVYAGQLAKAERGIAIVNGRYTVVRDELEGSGQAATIRWTLLTKARVNIVDATTVELSQDGKRMQLVFDSSIPIQIRTWSTAPPSHYDAPNPGTTLVGFEAELPAGSKASVNAFFVKAKNEVGKVAPLDTWK</sequence>
<dbReference type="PANTHER" id="PTHR38045">
    <property type="entry name" value="CHROMOSOME 1, WHOLE GENOME SHOTGUN SEQUENCE"/>
    <property type="match status" value="1"/>
</dbReference>
<evidence type="ECO:0000313" key="6">
    <source>
        <dbReference type="Proteomes" id="UP000612680"/>
    </source>
</evidence>
<feature type="signal peptide" evidence="2">
    <location>
        <begin position="1"/>
        <end position="22"/>
    </location>
</feature>
<evidence type="ECO:0000256" key="2">
    <source>
        <dbReference type="SAM" id="SignalP"/>
    </source>
</evidence>
<gene>
    <name evidence="5" type="ORF">HWI92_06775</name>
</gene>
<evidence type="ECO:0000259" key="3">
    <source>
        <dbReference type="Pfam" id="PF07940"/>
    </source>
</evidence>
<reference evidence="5 6" key="1">
    <citation type="submission" date="2020-06" db="EMBL/GenBank/DDBJ databases">
        <title>Dyadobacter sandarakinus sp. nov., isolated from the soil of the Arctic Yellow River Station.</title>
        <authorList>
            <person name="Zhang Y."/>
            <person name="Peng F."/>
        </authorList>
    </citation>
    <scope>NUCLEOTIDE SEQUENCE [LARGE SCALE GENOMIC DNA]</scope>
    <source>
        <strain evidence="5 6">Q3-56</strain>
    </source>
</reference>
<evidence type="ECO:0000259" key="4">
    <source>
        <dbReference type="Pfam" id="PF16332"/>
    </source>
</evidence>
<name>A0ABX7I3J2_9BACT</name>
<dbReference type="InterPro" id="IPR012480">
    <property type="entry name" value="Hepar_II_III_C"/>
</dbReference>
<dbReference type="PANTHER" id="PTHR38045:SF1">
    <property type="entry name" value="HEPARINASE II_III-LIKE PROTEIN"/>
    <property type="match status" value="1"/>
</dbReference>
<dbReference type="SUPFAM" id="SSF48230">
    <property type="entry name" value="Chondroitin AC/alginate lyase"/>
    <property type="match status" value="1"/>
</dbReference>
<dbReference type="EMBL" id="CP056775">
    <property type="protein sequence ID" value="QRR00632.1"/>
    <property type="molecule type" value="Genomic_DNA"/>
</dbReference>
<dbReference type="RefSeq" id="WP_204661867.1">
    <property type="nucleotide sequence ID" value="NZ_CP056775.1"/>
</dbReference>
<dbReference type="Pfam" id="PF16332">
    <property type="entry name" value="DUF4962"/>
    <property type="match status" value="1"/>
</dbReference>
<keyword evidence="6" id="KW-1185">Reference proteome</keyword>
<proteinExistence type="predicted"/>